<comment type="caution">
    <text evidence="6">The sequence shown here is derived from an EMBL/GenBank/DDBJ whole genome shotgun (WGS) entry which is preliminary data.</text>
</comment>
<accession>A0ABR1GUA7</accession>
<organism evidence="6 7">
    <name type="scientific">Neonectria punicea</name>
    <dbReference type="NCBI Taxonomy" id="979145"/>
    <lineage>
        <taxon>Eukaryota</taxon>
        <taxon>Fungi</taxon>
        <taxon>Dikarya</taxon>
        <taxon>Ascomycota</taxon>
        <taxon>Pezizomycotina</taxon>
        <taxon>Sordariomycetes</taxon>
        <taxon>Hypocreomycetidae</taxon>
        <taxon>Hypocreales</taxon>
        <taxon>Nectriaceae</taxon>
        <taxon>Neonectria</taxon>
    </lineage>
</organism>
<feature type="region of interest" description="Disordered" evidence="4">
    <location>
        <begin position="1"/>
        <end position="26"/>
    </location>
</feature>
<dbReference type="Gene3D" id="3.20.20.60">
    <property type="entry name" value="Phosphoenolpyruvate-binding domains"/>
    <property type="match status" value="1"/>
</dbReference>
<evidence type="ECO:0000256" key="1">
    <source>
        <dbReference type="ARBA" id="ARBA00005568"/>
    </source>
</evidence>
<feature type="compositionally biased region" description="Basic and acidic residues" evidence="4">
    <location>
        <begin position="17"/>
        <end position="26"/>
    </location>
</feature>
<feature type="domain" description="HpcH/HpaI aldolase/citrate lyase" evidence="5">
    <location>
        <begin position="42"/>
        <end position="260"/>
    </location>
</feature>
<evidence type="ECO:0000256" key="2">
    <source>
        <dbReference type="ARBA" id="ARBA00022723"/>
    </source>
</evidence>
<dbReference type="SUPFAM" id="SSF51621">
    <property type="entry name" value="Phosphoenolpyruvate/pyruvate domain"/>
    <property type="match status" value="1"/>
</dbReference>
<dbReference type="EMBL" id="JAZAVJ010000163">
    <property type="protein sequence ID" value="KAK7409082.1"/>
    <property type="molecule type" value="Genomic_DNA"/>
</dbReference>
<evidence type="ECO:0000313" key="7">
    <source>
        <dbReference type="Proteomes" id="UP001498476"/>
    </source>
</evidence>
<evidence type="ECO:0000313" key="6">
    <source>
        <dbReference type="EMBL" id="KAK7409082.1"/>
    </source>
</evidence>
<protein>
    <recommendedName>
        <fullName evidence="5">HpcH/HpaI aldolase/citrate lyase domain-containing protein</fullName>
    </recommendedName>
</protein>
<dbReference type="Pfam" id="PF03328">
    <property type="entry name" value="HpcH_HpaI"/>
    <property type="match status" value="1"/>
</dbReference>
<gene>
    <name evidence="6" type="ORF">QQX98_008743</name>
</gene>
<reference evidence="6 7" key="1">
    <citation type="journal article" date="2025" name="Microbiol. Resour. Announc.">
        <title>Draft genome sequences for Neonectria magnoliae and Neonectria punicea, canker pathogens of Liriodendron tulipifera and Acer saccharum in West Virginia.</title>
        <authorList>
            <person name="Petronek H.M."/>
            <person name="Kasson M.T."/>
            <person name="Metheny A.M."/>
            <person name="Stauder C.M."/>
            <person name="Lovett B."/>
            <person name="Lynch S.C."/>
            <person name="Garnas J.R."/>
            <person name="Kasson L.R."/>
            <person name="Stajich J.E."/>
        </authorList>
    </citation>
    <scope>NUCLEOTIDE SEQUENCE [LARGE SCALE GENOMIC DNA]</scope>
    <source>
        <strain evidence="6 7">NRRL 64653</strain>
    </source>
</reference>
<dbReference type="PANTHER" id="PTHR30502:SF0">
    <property type="entry name" value="PHOSPHOENOLPYRUVATE CARBOXYLASE FAMILY PROTEIN"/>
    <property type="match status" value="1"/>
</dbReference>
<keyword evidence="7" id="KW-1185">Reference proteome</keyword>
<keyword evidence="2" id="KW-0479">Metal-binding</keyword>
<proteinExistence type="inferred from homology"/>
<dbReference type="Proteomes" id="UP001498476">
    <property type="component" value="Unassembled WGS sequence"/>
</dbReference>
<evidence type="ECO:0000256" key="4">
    <source>
        <dbReference type="SAM" id="MobiDB-lite"/>
    </source>
</evidence>
<keyword evidence="3" id="KW-0456">Lyase</keyword>
<name>A0ABR1GUA7_9HYPO</name>
<feature type="region of interest" description="Disordered" evidence="4">
    <location>
        <begin position="281"/>
        <end position="312"/>
    </location>
</feature>
<evidence type="ECO:0000259" key="5">
    <source>
        <dbReference type="Pfam" id="PF03328"/>
    </source>
</evidence>
<dbReference type="InterPro" id="IPR040442">
    <property type="entry name" value="Pyrv_kinase-like_dom_sf"/>
</dbReference>
<comment type="similarity">
    <text evidence="1">Belongs to the HpcH/HpaI aldolase family.</text>
</comment>
<sequence>MSNQIASPVVNASGKSRLRESLERAKDRRGPSVGQWLEFPGYTLARTIASLGEDWVLIDCEHGNIDDNNMYLQVGAISSSGASPIVRVPAGEPWMIKRVLDAGAHAIMVPMCETKEQAEAIVRAAKYPSDSWPQGLRGTGAMFAPAAFNQTGRDYLLRANDNVMICVQIESRKALENVEEIANVEGIDMLFIGPNDLASSLGYFAYNHASIPEVQQATDRILRATLDAGKYAGHFALSAEIAAQRYNQGFHFVNCGADIVAVTAWMSTEMGTLNRLIQASAPQTNGDNKKKAHTNGFKEDRIKPAVDSVGTT</sequence>
<dbReference type="InterPro" id="IPR050251">
    <property type="entry name" value="HpcH-HpaI_aldolase"/>
</dbReference>
<dbReference type="InterPro" id="IPR015813">
    <property type="entry name" value="Pyrv/PenolPyrv_kinase-like_dom"/>
</dbReference>
<dbReference type="InterPro" id="IPR005000">
    <property type="entry name" value="Aldolase/citrate-lyase_domain"/>
</dbReference>
<dbReference type="PANTHER" id="PTHR30502">
    <property type="entry name" value="2-KETO-3-DEOXY-L-RHAMNONATE ALDOLASE"/>
    <property type="match status" value="1"/>
</dbReference>
<evidence type="ECO:0000256" key="3">
    <source>
        <dbReference type="ARBA" id="ARBA00023239"/>
    </source>
</evidence>